<proteinExistence type="predicted"/>
<gene>
    <name evidence="1" type="ORF">PanWU01x14_279380</name>
</gene>
<name>A0A2P5B1W7_PARAD</name>
<protein>
    <submittedName>
        <fullName evidence="1">Uncharacterized protein</fullName>
    </submittedName>
</protein>
<accession>A0A2P5B1W7</accession>
<comment type="caution">
    <text evidence="1">The sequence shown here is derived from an EMBL/GenBank/DDBJ whole genome shotgun (WGS) entry which is preliminary data.</text>
</comment>
<feature type="non-terminal residue" evidence="1">
    <location>
        <position position="1"/>
    </location>
</feature>
<evidence type="ECO:0000313" key="2">
    <source>
        <dbReference type="Proteomes" id="UP000237105"/>
    </source>
</evidence>
<evidence type="ECO:0000313" key="1">
    <source>
        <dbReference type="EMBL" id="PON42761.1"/>
    </source>
</evidence>
<dbReference type="Proteomes" id="UP000237105">
    <property type="component" value="Unassembled WGS sequence"/>
</dbReference>
<dbReference type="AlphaFoldDB" id="A0A2P5B1W7"/>
<keyword evidence="2" id="KW-1185">Reference proteome</keyword>
<dbReference type="EMBL" id="JXTB01000384">
    <property type="protein sequence ID" value="PON42761.1"/>
    <property type="molecule type" value="Genomic_DNA"/>
</dbReference>
<sequence>FWKFFQNLKHHGSTYAAPRCYLFFCPSLRCYKASIAALPFGRFLVVCSAPQHYHVFWHFLASFDLAAKGVLKGPFGDPKGTSWGDIFWSFLAAFKEKEGERRACKENLTIPKRVLLLFLLFFQC</sequence>
<reference evidence="2" key="1">
    <citation type="submission" date="2016-06" db="EMBL/GenBank/DDBJ databases">
        <title>Parallel loss of symbiosis genes in relatives of nitrogen-fixing non-legume Parasponia.</title>
        <authorList>
            <person name="Van Velzen R."/>
            <person name="Holmer R."/>
            <person name="Bu F."/>
            <person name="Rutten L."/>
            <person name="Van Zeijl A."/>
            <person name="Liu W."/>
            <person name="Santuari L."/>
            <person name="Cao Q."/>
            <person name="Sharma T."/>
            <person name="Shen D."/>
            <person name="Roswanjaya Y."/>
            <person name="Wardhani T."/>
            <person name="Kalhor M.S."/>
            <person name="Jansen J."/>
            <person name="Van den Hoogen J."/>
            <person name="Gungor B."/>
            <person name="Hartog M."/>
            <person name="Hontelez J."/>
            <person name="Verver J."/>
            <person name="Yang W.-C."/>
            <person name="Schijlen E."/>
            <person name="Repin R."/>
            <person name="Schilthuizen M."/>
            <person name="Schranz E."/>
            <person name="Heidstra R."/>
            <person name="Miyata K."/>
            <person name="Fedorova E."/>
            <person name="Kohlen W."/>
            <person name="Bisseling T."/>
            <person name="Smit S."/>
            <person name="Geurts R."/>
        </authorList>
    </citation>
    <scope>NUCLEOTIDE SEQUENCE [LARGE SCALE GENOMIC DNA]</scope>
    <source>
        <strain evidence="2">cv. WU1-14</strain>
    </source>
</reference>
<organism evidence="1 2">
    <name type="scientific">Parasponia andersonii</name>
    <name type="common">Sponia andersonii</name>
    <dbReference type="NCBI Taxonomy" id="3476"/>
    <lineage>
        <taxon>Eukaryota</taxon>
        <taxon>Viridiplantae</taxon>
        <taxon>Streptophyta</taxon>
        <taxon>Embryophyta</taxon>
        <taxon>Tracheophyta</taxon>
        <taxon>Spermatophyta</taxon>
        <taxon>Magnoliopsida</taxon>
        <taxon>eudicotyledons</taxon>
        <taxon>Gunneridae</taxon>
        <taxon>Pentapetalae</taxon>
        <taxon>rosids</taxon>
        <taxon>fabids</taxon>
        <taxon>Rosales</taxon>
        <taxon>Cannabaceae</taxon>
        <taxon>Parasponia</taxon>
    </lineage>
</organism>